<accession>A0A9D3YAF3</accession>
<dbReference type="Proteomes" id="UP000828390">
    <property type="component" value="Unassembled WGS sequence"/>
</dbReference>
<keyword evidence="2" id="KW-1185">Reference proteome</keyword>
<organism evidence="1 2">
    <name type="scientific">Dreissena polymorpha</name>
    <name type="common">Zebra mussel</name>
    <name type="synonym">Mytilus polymorpha</name>
    <dbReference type="NCBI Taxonomy" id="45954"/>
    <lineage>
        <taxon>Eukaryota</taxon>
        <taxon>Metazoa</taxon>
        <taxon>Spiralia</taxon>
        <taxon>Lophotrochozoa</taxon>
        <taxon>Mollusca</taxon>
        <taxon>Bivalvia</taxon>
        <taxon>Autobranchia</taxon>
        <taxon>Heteroconchia</taxon>
        <taxon>Euheterodonta</taxon>
        <taxon>Imparidentia</taxon>
        <taxon>Neoheterodontei</taxon>
        <taxon>Myida</taxon>
        <taxon>Dreissenoidea</taxon>
        <taxon>Dreissenidae</taxon>
        <taxon>Dreissena</taxon>
    </lineage>
</organism>
<reference evidence="1" key="2">
    <citation type="submission" date="2020-11" db="EMBL/GenBank/DDBJ databases">
        <authorList>
            <person name="McCartney M.A."/>
            <person name="Auch B."/>
            <person name="Kono T."/>
            <person name="Mallez S."/>
            <person name="Becker A."/>
            <person name="Gohl D.M."/>
            <person name="Silverstein K.A.T."/>
            <person name="Koren S."/>
            <person name="Bechman K.B."/>
            <person name="Herman A."/>
            <person name="Abrahante J.E."/>
            <person name="Garbe J."/>
        </authorList>
    </citation>
    <scope>NUCLEOTIDE SEQUENCE</scope>
    <source>
        <strain evidence="1">Duluth1</strain>
        <tissue evidence="1">Whole animal</tissue>
    </source>
</reference>
<evidence type="ECO:0000313" key="2">
    <source>
        <dbReference type="Proteomes" id="UP000828390"/>
    </source>
</evidence>
<sequence length="57" mass="6407">MLVDFELLERSKEAAFVQDSAILQAVCLRSEIYIAEINDVLKVVVTNDLHDISGRES</sequence>
<proteinExistence type="predicted"/>
<dbReference type="EMBL" id="JAIWYP010000016">
    <property type="protein sequence ID" value="KAH3696590.1"/>
    <property type="molecule type" value="Genomic_DNA"/>
</dbReference>
<reference evidence="1" key="1">
    <citation type="journal article" date="2019" name="bioRxiv">
        <title>The Genome of the Zebra Mussel, Dreissena polymorpha: A Resource for Invasive Species Research.</title>
        <authorList>
            <person name="McCartney M.A."/>
            <person name="Auch B."/>
            <person name="Kono T."/>
            <person name="Mallez S."/>
            <person name="Zhang Y."/>
            <person name="Obille A."/>
            <person name="Becker A."/>
            <person name="Abrahante J.E."/>
            <person name="Garbe J."/>
            <person name="Badalamenti J.P."/>
            <person name="Herman A."/>
            <person name="Mangelson H."/>
            <person name="Liachko I."/>
            <person name="Sullivan S."/>
            <person name="Sone E.D."/>
            <person name="Koren S."/>
            <person name="Silverstein K.A.T."/>
            <person name="Beckman K.B."/>
            <person name="Gohl D.M."/>
        </authorList>
    </citation>
    <scope>NUCLEOTIDE SEQUENCE</scope>
    <source>
        <strain evidence="1">Duluth1</strain>
        <tissue evidence="1">Whole animal</tissue>
    </source>
</reference>
<dbReference type="AlphaFoldDB" id="A0A9D3YAF3"/>
<name>A0A9D3YAF3_DREPO</name>
<protein>
    <submittedName>
        <fullName evidence="1">Uncharacterized protein</fullName>
    </submittedName>
</protein>
<gene>
    <name evidence="1" type="ORF">DPMN_084066</name>
</gene>
<evidence type="ECO:0000313" key="1">
    <source>
        <dbReference type="EMBL" id="KAH3696590.1"/>
    </source>
</evidence>
<comment type="caution">
    <text evidence="1">The sequence shown here is derived from an EMBL/GenBank/DDBJ whole genome shotgun (WGS) entry which is preliminary data.</text>
</comment>